<dbReference type="AlphaFoldDB" id="A0A562K7R6"/>
<evidence type="ECO:0000313" key="5">
    <source>
        <dbReference type="EMBL" id="TWH91283.1"/>
    </source>
</evidence>
<dbReference type="GO" id="GO:0003700">
    <property type="term" value="F:DNA-binding transcription factor activity"/>
    <property type="evidence" value="ECO:0007669"/>
    <property type="project" value="InterPro"/>
</dbReference>
<keyword evidence="2" id="KW-0238">DNA-binding</keyword>
<dbReference type="PANTHER" id="PTHR42756:SF1">
    <property type="entry name" value="TRANSCRIPTIONAL REPRESSOR OF EMRAB OPERON"/>
    <property type="match status" value="1"/>
</dbReference>
<keyword evidence="1" id="KW-0805">Transcription regulation</keyword>
<dbReference type="GeneID" id="65402012"/>
<dbReference type="SUPFAM" id="SSF46785">
    <property type="entry name" value="Winged helix' DNA-binding domain"/>
    <property type="match status" value="1"/>
</dbReference>
<gene>
    <name evidence="5" type="ORF">IQ19_00739</name>
</gene>
<accession>A0A562K7R6</accession>
<dbReference type="PRINTS" id="PR00598">
    <property type="entry name" value="HTHMARR"/>
</dbReference>
<dbReference type="EMBL" id="VLKI01000001">
    <property type="protein sequence ID" value="TWH91283.1"/>
    <property type="molecule type" value="Genomic_DNA"/>
</dbReference>
<dbReference type="GO" id="GO:0003677">
    <property type="term" value="F:DNA binding"/>
    <property type="evidence" value="ECO:0007669"/>
    <property type="project" value="UniProtKB-KW"/>
</dbReference>
<protein>
    <submittedName>
        <fullName evidence="5">MarR family 2-MHQ and catechol resistance regulon transcriptional repressor</fullName>
    </submittedName>
</protein>
<comment type="caution">
    <text evidence="5">The sequence shown here is derived from an EMBL/GenBank/DDBJ whole genome shotgun (WGS) entry which is preliminary data.</text>
</comment>
<dbReference type="Pfam" id="PF01047">
    <property type="entry name" value="MarR"/>
    <property type="match status" value="1"/>
</dbReference>
<dbReference type="Proteomes" id="UP000318667">
    <property type="component" value="Unassembled WGS sequence"/>
</dbReference>
<evidence type="ECO:0000313" key="6">
    <source>
        <dbReference type="Proteomes" id="UP000318667"/>
    </source>
</evidence>
<dbReference type="PROSITE" id="PS50995">
    <property type="entry name" value="HTH_MARR_2"/>
    <property type="match status" value="1"/>
</dbReference>
<reference evidence="5 6" key="1">
    <citation type="journal article" date="2015" name="Stand. Genomic Sci.">
        <title>Genomic Encyclopedia of Bacterial and Archaeal Type Strains, Phase III: the genomes of soil and plant-associated and newly described type strains.</title>
        <authorList>
            <person name="Whitman W.B."/>
            <person name="Woyke T."/>
            <person name="Klenk H.P."/>
            <person name="Zhou Y."/>
            <person name="Lilburn T.G."/>
            <person name="Beck B.J."/>
            <person name="De Vos P."/>
            <person name="Vandamme P."/>
            <person name="Eisen J.A."/>
            <person name="Garrity G."/>
            <person name="Hugenholtz P."/>
            <person name="Kyrpides N.C."/>
        </authorList>
    </citation>
    <scope>NUCLEOTIDE SEQUENCE [LARGE SCALE GENOMIC DNA]</scope>
    <source>
        <strain evidence="5 6">CGMCC 1.10115</strain>
    </source>
</reference>
<dbReference type="InterPro" id="IPR036390">
    <property type="entry name" value="WH_DNA-bd_sf"/>
</dbReference>
<dbReference type="InterPro" id="IPR000835">
    <property type="entry name" value="HTH_MarR-typ"/>
</dbReference>
<feature type="domain" description="HTH marR-type" evidence="4">
    <location>
        <begin position="6"/>
        <end position="138"/>
    </location>
</feature>
<evidence type="ECO:0000259" key="4">
    <source>
        <dbReference type="PROSITE" id="PS50995"/>
    </source>
</evidence>
<keyword evidence="3" id="KW-0804">Transcription</keyword>
<dbReference type="InterPro" id="IPR036388">
    <property type="entry name" value="WH-like_DNA-bd_sf"/>
</dbReference>
<evidence type="ECO:0000256" key="2">
    <source>
        <dbReference type="ARBA" id="ARBA00023125"/>
    </source>
</evidence>
<dbReference type="SMART" id="SM00347">
    <property type="entry name" value="HTH_MARR"/>
    <property type="match status" value="1"/>
</dbReference>
<evidence type="ECO:0000256" key="3">
    <source>
        <dbReference type="ARBA" id="ARBA00023163"/>
    </source>
</evidence>
<dbReference type="Gene3D" id="1.10.10.10">
    <property type="entry name" value="Winged helix-like DNA-binding domain superfamily/Winged helix DNA-binding domain"/>
    <property type="match status" value="1"/>
</dbReference>
<dbReference type="RefSeq" id="WP_144539914.1">
    <property type="nucleotide sequence ID" value="NZ_CBCSDC010000009.1"/>
</dbReference>
<keyword evidence="6" id="KW-1185">Reference proteome</keyword>
<dbReference type="PANTHER" id="PTHR42756">
    <property type="entry name" value="TRANSCRIPTIONAL REGULATOR, MARR"/>
    <property type="match status" value="1"/>
</dbReference>
<sequence>MERPCPNQTFLLLMQTSKSIQERVRTNIASYSLSMTEFSVLEVLYHKDMQTIHEIGKRILITSGSMTYVIDKLVEKGFTKRVACPKDRRAIHISLTEKGKRILDDIMPEHEKWVDSFFEELNPVEMENLNNLLEKIKKRTENKIF</sequence>
<name>A0A562K7R6_9BACI</name>
<dbReference type="OrthoDB" id="9799747at2"/>
<organism evidence="5 6">
    <name type="scientific">Cytobacillus oceanisediminis</name>
    <dbReference type="NCBI Taxonomy" id="665099"/>
    <lineage>
        <taxon>Bacteria</taxon>
        <taxon>Bacillati</taxon>
        <taxon>Bacillota</taxon>
        <taxon>Bacilli</taxon>
        <taxon>Bacillales</taxon>
        <taxon>Bacillaceae</taxon>
        <taxon>Cytobacillus</taxon>
    </lineage>
</organism>
<evidence type="ECO:0000256" key="1">
    <source>
        <dbReference type="ARBA" id="ARBA00023015"/>
    </source>
</evidence>
<proteinExistence type="predicted"/>